<dbReference type="Proteomes" id="UP001497680">
    <property type="component" value="Unassembled WGS sequence"/>
</dbReference>
<comment type="caution">
    <text evidence="1">The sequence shown here is derived from an EMBL/GenBank/DDBJ whole genome shotgun (WGS) entry which is preliminary data.</text>
</comment>
<evidence type="ECO:0000313" key="1">
    <source>
        <dbReference type="EMBL" id="KAI6090136.1"/>
    </source>
</evidence>
<protein>
    <submittedName>
        <fullName evidence="1">P-loop containing nucleoside triphosphate hydrolase protein</fullName>
    </submittedName>
</protein>
<keyword evidence="2" id="KW-1185">Reference proteome</keyword>
<keyword evidence="1" id="KW-0378">Hydrolase</keyword>
<dbReference type="EMBL" id="MU394292">
    <property type="protein sequence ID" value="KAI6090136.1"/>
    <property type="molecule type" value="Genomic_DNA"/>
</dbReference>
<organism evidence="1 2">
    <name type="scientific">Hypoxylon rubiginosum</name>
    <dbReference type="NCBI Taxonomy" id="110542"/>
    <lineage>
        <taxon>Eukaryota</taxon>
        <taxon>Fungi</taxon>
        <taxon>Dikarya</taxon>
        <taxon>Ascomycota</taxon>
        <taxon>Pezizomycotina</taxon>
        <taxon>Sordariomycetes</taxon>
        <taxon>Xylariomycetidae</taxon>
        <taxon>Xylariales</taxon>
        <taxon>Hypoxylaceae</taxon>
        <taxon>Hypoxylon</taxon>
    </lineage>
</organism>
<name>A0ACC0DBK6_9PEZI</name>
<gene>
    <name evidence="1" type="ORF">F4821DRAFT_256285</name>
</gene>
<accession>A0ACC0DBK6</accession>
<evidence type="ECO:0000313" key="2">
    <source>
        <dbReference type="Proteomes" id="UP001497680"/>
    </source>
</evidence>
<sequence>MVNLRVENRVENVEAQLKALDETIGNFLESYKGTEESISRNLRHIEESVQLLTEGANFNFDAEDGHTNTSLRAIAARLSTIEEQLSIIQDNTSIPSSFRGTSEVMPLDVVKQLDDEAAKHKIKELEIRLKKAEDERKQTQELYEETHADRELWKAEFDSATASHDELATLLQDQIDREKEINRNLFQKVQEMKGNIRVMCRIRPAPKHTPSEDLANFGPRQPGDFSNAWGKIRMGVERKNAMGFTVADQKAFDFERIFGPDETNNDIFNEISDLIECALEGQKVGIFAYGQTGSGKTYTLSHRDLEHGSSDGIIPRTLASIFETAGQKSHRYRYSISLSVLEIYTNNIYDLLKAPLDGNKTETRLEQATILPLDSLTMAEEIIEDAINIRTSSSTEKNENSSRSHLIITFHVLRENITDGTSVEGLLNLVDLAGSERSAADGLEGQQLQEGILINRSLLSLNRVITSLGQGAPVSFDTALTRALKPCLSHDSKALMFVMVSPFKRDLSVTLQTFEKGQEATNAKLASVNRSGSTTRNNAPKRLTLPATRGRGNGSPSPTGVRFPKSATRGRGATPTTPRRTAPNSKVSPPSSSKVTPSTSQGTTPATSRSSTPAIRGTIPATRGATPSARGTTPSARGNTPSSTRNASRGRGASVSETPTQRARGTRGGTLKPS</sequence>
<proteinExistence type="predicted"/>
<reference evidence="1 2" key="1">
    <citation type="journal article" date="2022" name="New Phytol.">
        <title>Ecological generalism drives hyperdiversity of secondary metabolite gene clusters in xylarialean endophytes.</title>
        <authorList>
            <person name="Franco M.E.E."/>
            <person name="Wisecaver J.H."/>
            <person name="Arnold A.E."/>
            <person name="Ju Y.M."/>
            <person name="Slot J.C."/>
            <person name="Ahrendt S."/>
            <person name="Moore L.P."/>
            <person name="Eastman K.E."/>
            <person name="Scott K."/>
            <person name="Konkel Z."/>
            <person name="Mondo S.J."/>
            <person name="Kuo A."/>
            <person name="Hayes R.D."/>
            <person name="Haridas S."/>
            <person name="Andreopoulos B."/>
            <person name="Riley R."/>
            <person name="LaButti K."/>
            <person name="Pangilinan J."/>
            <person name="Lipzen A."/>
            <person name="Amirebrahimi M."/>
            <person name="Yan J."/>
            <person name="Adam C."/>
            <person name="Keymanesh K."/>
            <person name="Ng V."/>
            <person name="Louie K."/>
            <person name="Northen T."/>
            <person name="Drula E."/>
            <person name="Henrissat B."/>
            <person name="Hsieh H.M."/>
            <person name="Youens-Clark K."/>
            <person name="Lutzoni F."/>
            <person name="Miadlikowska J."/>
            <person name="Eastwood D.C."/>
            <person name="Hamelin R.C."/>
            <person name="Grigoriev I.V."/>
            <person name="U'Ren J.M."/>
        </authorList>
    </citation>
    <scope>NUCLEOTIDE SEQUENCE [LARGE SCALE GENOMIC DNA]</scope>
    <source>
        <strain evidence="1 2">ER1909</strain>
    </source>
</reference>